<name>A0ABT5F9Q4_9GAMM</name>
<protein>
    <submittedName>
        <fullName evidence="1">Uncharacterized protein</fullName>
    </submittedName>
</protein>
<evidence type="ECO:0000313" key="1">
    <source>
        <dbReference type="EMBL" id="MDC2888252.1"/>
    </source>
</evidence>
<organism evidence="1 2">
    <name type="scientific">Psychrosphaera algicola</name>
    <dbReference type="NCBI Taxonomy" id="3023714"/>
    <lineage>
        <taxon>Bacteria</taxon>
        <taxon>Pseudomonadati</taxon>
        <taxon>Pseudomonadota</taxon>
        <taxon>Gammaproteobacteria</taxon>
        <taxon>Alteromonadales</taxon>
        <taxon>Pseudoalteromonadaceae</taxon>
        <taxon>Psychrosphaera</taxon>
    </lineage>
</organism>
<sequence>MQRVTNKFNLTKLAYEIVAISRDKTVMNLRTFEPKGVHHGRQFFKKLIVQNKAKLTPAKMESRYPGLSKALRNLCAKHVCNTPIYIDKEGTKVDINLVGKSCEANLILHLLSKHKPEQHDISLYPLLKDNAANNVFAPLVADMERADTPKTVELFIRYRTDQNTEARSFICHYADQFLSTEMLTSFIKASTKADVFFAFRIYISKTGRPDMDYISRELSYIGNYSQHRAKELEGRLWNVTGVGDMVDISEEVLTRFGYSVEEIQKQLERRYKLLN</sequence>
<accession>A0ABT5F9Q4</accession>
<gene>
    <name evidence="1" type="ORF">PN838_04980</name>
</gene>
<reference evidence="1 2" key="1">
    <citation type="submission" date="2023-01" db="EMBL/GenBank/DDBJ databases">
        <title>Psychrosphaera sp. nov., isolated from marine algae.</title>
        <authorList>
            <person name="Bayburt H."/>
            <person name="Choi B.J."/>
            <person name="Kim J.M."/>
            <person name="Choi D.G."/>
            <person name="Jeon C.O."/>
        </authorList>
    </citation>
    <scope>NUCLEOTIDE SEQUENCE [LARGE SCALE GENOMIC DNA]</scope>
    <source>
        <strain evidence="1 2">G1-22</strain>
    </source>
</reference>
<dbReference type="RefSeq" id="WP_272179918.1">
    <property type="nucleotide sequence ID" value="NZ_JAQOMS010000002.1"/>
</dbReference>
<comment type="caution">
    <text evidence="1">The sequence shown here is derived from an EMBL/GenBank/DDBJ whole genome shotgun (WGS) entry which is preliminary data.</text>
</comment>
<dbReference type="EMBL" id="JAQOMS010000002">
    <property type="protein sequence ID" value="MDC2888252.1"/>
    <property type="molecule type" value="Genomic_DNA"/>
</dbReference>
<evidence type="ECO:0000313" key="2">
    <source>
        <dbReference type="Proteomes" id="UP001528411"/>
    </source>
</evidence>
<proteinExistence type="predicted"/>
<keyword evidence="2" id="KW-1185">Reference proteome</keyword>
<dbReference type="Proteomes" id="UP001528411">
    <property type="component" value="Unassembled WGS sequence"/>
</dbReference>